<sequence>MSASGSKAGAVSPGGLSGISRGSQNGFFPGRSRLLPAPSLHPPPALCKGPRGRRRKHGEGPERRGTREAYVGKRSPLPLCSLPPGLEWLLSLLALRFREMTFSCARRECYFR</sequence>
<protein>
    <submittedName>
        <fullName evidence="2">cDNA FLJ10991 fis, clone PLACE1002072</fullName>
    </submittedName>
</protein>
<reference evidence="2" key="1">
    <citation type="journal article" date="2004" name="Nat. Genet.">
        <title>Complete sequencing and characterization of 21,243 full-length human cDNAs.</title>
        <authorList>
            <person name="Ota T."/>
            <person name="Suzuki Y."/>
            <person name="Nishikawa T."/>
            <person name="Otsuki T."/>
            <person name="Sugiyama T."/>
            <person name="Irie R."/>
            <person name="Wakamatsu A."/>
            <person name="Hayashi K."/>
            <person name="Sato H."/>
            <person name="Nagai K."/>
            <person name="Kimura K."/>
            <person name="Makita H."/>
            <person name="Sekine M."/>
            <person name="Obayashi M."/>
            <person name="Nishi T."/>
            <person name="Shibahara T."/>
            <person name="Tanaka T."/>
            <person name="Ishii S."/>
            <person name="Yamamoto J."/>
            <person name="Saito K."/>
            <person name="Kawai Y."/>
            <person name="Isono Y."/>
            <person name="Nakamura Y."/>
            <person name="Nagahari K."/>
            <person name="Murakami K."/>
            <person name="Yasuda T."/>
            <person name="Iwayanagi T."/>
            <person name="Wagatsuma M."/>
            <person name="Shiratori A."/>
            <person name="Sudo H."/>
            <person name="Hosoiri T."/>
            <person name="Kaku Y."/>
            <person name="Kodaira H."/>
            <person name="Kondo H."/>
            <person name="Sugawara M."/>
            <person name="Takahashi M."/>
            <person name="Kanda K."/>
            <person name="Yokoi T."/>
            <person name="Furuya T."/>
            <person name="Kikkawa E."/>
            <person name="Omura Y."/>
            <person name="Abe K."/>
            <person name="Kamihara K."/>
            <person name="Katsuta N."/>
            <person name="Sato K."/>
            <person name="Tanikawa M."/>
            <person name="Yamazaki M."/>
            <person name="Ninomiya K."/>
            <person name="Ishibashi T."/>
            <person name="Yamashita H."/>
            <person name="Murakawa K."/>
            <person name="Fujimori K."/>
            <person name="Tanai H."/>
            <person name="Kimata M."/>
            <person name="Watanabe M."/>
            <person name="Hiraoka S."/>
            <person name="Chiba Y."/>
            <person name="Ishida S."/>
            <person name="Ono Y."/>
            <person name="Takiguchi S."/>
            <person name="Watanabe S."/>
            <person name="Yosida M."/>
            <person name="Hotuta T."/>
            <person name="Kusano J."/>
            <person name="Kanehori K."/>
            <person name="Takahashi-Fujii A."/>
            <person name="Hara H."/>
            <person name="Tanase T."/>
            <person name="Nomura Y."/>
            <person name="Togiya S."/>
            <person name="Komai F."/>
            <person name="Hara R."/>
            <person name="Takeuchi K."/>
            <person name="Arita M."/>
            <person name="Imose N."/>
            <person name="Musashino K."/>
            <person name="Yuuki H."/>
            <person name="Oshima A."/>
            <person name="Sasaki N."/>
            <person name="Aotsuka S."/>
            <person name="Yoshikawa Y."/>
            <person name="Matsunawa H."/>
            <person name="Ichihara T."/>
            <person name="Shiohata N."/>
            <person name="Sano S."/>
            <person name="Moriya S."/>
            <person name="Momiyama H."/>
            <person name="Satoh N."/>
            <person name="Takami S."/>
            <person name="Terashima Y."/>
            <person name="Suzuki O."/>
            <person name="Nakagawa S."/>
            <person name="Senoh A."/>
            <person name="Mizoguchi H."/>
            <person name="Goto Y."/>
            <person name="Shimizu F."/>
            <person name="Wakebe H."/>
            <person name="Hishigaki H."/>
            <person name="Watanabe T."/>
            <person name="Sugiyama A."/>
            <person name="Takemoto M."/>
            <person name="Kawakami B."/>
            <person name="Yamazaki M."/>
            <person name="Watanabe K."/>
            <person name="Kumagai A."/>
            <person name="Itakura S."/>
            <person name="Fukuzumi Y."/>
            <person name="Fujimori Y."/>
            <person name="Komiyama M."/>
            <person name="Tashiro H."/>
            <person name="Tanigami A."/>
            <person name="Fujiwara T."/>
            <person name="Ono T."/>
            <person name="Yamada K."/>
            <person name="Fujii Y."/>
            <person name="Ozaki K."/>
            <person name="Hirao M."/>
            <person name="Ohmori Y."/>
            <person name="Kawabata A."/>
            <person name="Hikiji T."/>
            <person name="Kobatake N."/>
            <person name="Inagaki H."/>
            <person name="Ikema Y."/>
            <person name="Okamoto S."/>
            <person name="Okitani R."/>
            <person name="Kawakami T."/>
            <person name="Noguchi S."/>
            <person name="Itoh T."/>
            <person name="Shigeta K."/>
            <person name="Senba T."/>
            <person name="Matsumura K."/>
            <person name="Nakajima Y."/>
            <person name="Mizuno T."/>
            <person name="Morinaga M."/>
            <person name="Sasaki M."/>
            <person name="Togashi T."/>
            <person name="Oyama M."/>
            <person name="Hata H."/>
            <person name="Watanabe M."/>
            <person name="Komatsu T."/>
            <person name="Mizushima-Sugano J."/>
            <person name="Satoh T."/>
            <person name="Shirai Y."/>
            <person name="Takahashi Y."/>
            <person name="Nakagawa K."/>
            <person name="Okumura K."/>
            <person name="Nagase T."/>
            <person name="Nomura N."/>
            <person name="Kikuchi H."/>
            <person name="Masuho Y."/>
            <person name="Yamashita R."/>
            <person name="Nakai K."/>
            <person name="Yada T."/>
            <person name="Nakamura Y."/>
            <person name="Ohara O."/>
            <person name="Isogai T."/>
            <person name="Sugano S."/>
        </authorList>
    </citation>
    <scope>NUCLEOTIDE SEQUENCE</scope>
    <source>
        <tissue evidence="2">Placenta</tissue>
    </source>
</reference>
<dbReference type="PeptideAtlas" id="B3KMH2"/>
<evidence type="ECO:0000256" key="1">
    <source>
        <dbReference type="SAM" id="MobiDB-lite"/>
    </source>
</evidence>
<accession>B3KMH2</accession>
<evidence type="ECO:0000313" key="2">
    <source>
        <dbReference type="EMBL" id="BAG50984.1"/>
    </source>
</evidence>
<dbReference type="PhylomeDB" id="B3KMH2"/>
<dbReference type="AlphaFoldDB" id="B3KMH2"/>
<name>B3KMH2_HUMAN</name>
<dbReference type="EMBL" id="AK001853">
    <property type="protein sequence ID" value="BAG50984.1"/>
    <property type="molecule type" value="mRNA"/>
</dbReference>
<feature type="compositionally biased region" description="Basic and acidic residues" evidence="1">
    <location>
        <begin position="58"/>
        <end position="70"/>
    </location>
</feature>
<proteinExistence type="evidence at transcript level"/>
<organism evidence="2">
    <name type="scientific">Homo sapiens</name>
    <name type="common">Human</name>
    <dbReference type="NCBI Taxonomy" id="9606"/>
    <lineage>
        <taxon>Eukaryota</taxon>
        <taxon>Metazoa</taxon>
        <taxon>Chordata</taxon>
        <taxon>Craniata</taxon>
        <taxon>Vertebrata</taxon>
        <taxon>Euteleostomi</taxon>
        <taxon>Mammalia</taxon>
        <taxon>Eutheria</taxon>
        <taxon>Euarchontoglires</taxon>
        <taxon>Primates</taxon>
        <taxon>Haplorrhini</taxon>
        <taxon>Catarrhini</taxon>
        <taxon>Hominidae</taxon>
        <taxon>Homo</taxon>
    </lineage>
</organism>
<feature type="region of interest" description="Disordered" evidence="1">
    <location>
        <begin position="1"/>
        <end position="70"/>
    </location>
</feature>